<evidence type="ECO:0000256" key="17">
    <source>
        <dbReference type="SAM" id="Phobius"/>
    </source>
</evidence>
<dbReference type="Gene3D" id="1.10.1280.10">
    <property type="entry name" value="Di-copper center containing domain from catechol oxidase"/>
    <property type="match status" value="1"/>
</dbReference>
<sequence>MVIQAWERFTWTLFNVCIRSYLQSSQYNLAEMWQLAIISFVLCLVPSYQQFPRLCATREVLRTKECCPSWGEDGSSCGATSGRGSCEDVEVPDRPHGPQYPFSGLDDREKWPLVFFNRTCQCAGNFMGFNCADCKFGYFGVDCNERRESVRRNILHLSRAEKTRLVSYLNLVKQTVSRDYVVVTGTYQEMENGSNPMFADVSVYDVFVWMHYYVSRNALLGGPGNVWTEVDFAHWAPGFLPWHRVYLLHWEHEIRKLTGDMSFTIPYWDWRDAQGCDVCTDELMGDRSPHDPSLLSPGSVLSSWTVLCSRAEDYSNRGVLCNAEEEGPLRRNPGNHNRNLVERIPTSAEVEFALSLTDYDTGAMDRSANMSFRNTLEGFADSQTGIGNSPRRGLHAALHVFLNGSISSVQGSANDPIFFLHHAFVDSIYEQWLRRYRPSPSDFPDSDTPIGHNGDAHMVPFLPLHRHRDFFISSKDLGYEYSYLLDYNQRLAESMGPYLEVLQDVWPWLLVAGVCGGILAVSIVAAVLTAKRRYGGPSWLSVRKWRNVFALPERELLIRGSEESKHHNYQTAI</sequence>
<evidence type="ECO:0000256" key="9">
    <source>
        <dbReference type="ARBA" id="ARBA00023002"/>
    </source>
</evidence>
<evidence type="ECO:0000256" key="7">
    <source>
        <dbReference type="ARBA" id="ARBA00022729"/>
    </source>
</evidence>
<evidence type="ECO:0000256" key="14">
    <source>
        <dbReference type="ARBA" id="ARBA00023180"/>
    </source>
</evidence>
<dbReference type="AlphaFoldDB" id="A0A6P8SWX4"/>
<gene>
    <name evidence="21" type="primary">LOC117535274</name>
</gene>
<evidence type="ECO:0000313" key="21">
    <source>
        <dbReference type="RefSeq" id="XP_034055564.1"/>
    </source>
</evidence>
<evidence type="ECO:0000259" key="18">
    <source>
        <dbReference type="PROSITE" id="PS00497"/>
    </source>
</evidence>
<keyword evidence="9" id="KW-0560">Oxidoreductase</keyword>
<evidence type="ECO:0000256" key="10">
    <source>
        <dbReference type="ARBA" id="ARBA00023008"/>
    </source>
</evidence>
<dbReference type="GeneID" id="117535274"/>
<evidence type="ECO:0000256" key="15">
    <source>
        <dbReference type="ARBA" id="ARBA00039304"/>
    </source>
</evidence>
<dbReference type="PROSITE" id="PS00497">
    <property type="entry name" value="TYROSINASE_1"/>
    <property type="match status" value="1"/>
</dbReference>
<dbReference type="SUPFAM" id="SSF48056">
    <property type="entry name" value="Di-copper centre-containing domain"/>
    <property type="match status" value="1"/>
</dbReference>
<comment type="subcellular location">
    <subcellularLocation>
        <location evidence="2">Melanosome membrane</location>
        <topology evidence="2">Single-pass type I membrane protein</topology>
    </subcellularLocation>
</comment>
<dbReference type="PRINTS" id="PR00092">
    <property type="entry name" value="TYROSINASE"/>
</dbReference>
<keyword evidence="20" id="KW-1185">Reference proteome</keyword>
<keyword evidence="11" id="KW-0503">Monooxygenase</keyword>
<dbReference type="GO" id="GO:0046872">
    <property type="term" value="F:metal ion binding"/>
    <property type="evidence" value="ECO:0007669"/>
    <property type="project" value="UniProtKB-KW"/>
</dbReference>
<evidence type="ECO:0000313" key="20">
    <source>
        <dbReference type="Proteomes" id="UP000515161"/>
    </source>
</evidence>
<feature type="transmembrane region" description="Helical" evidence="17">
    <location>
        <begin position="505"/>
        <end position="528"/>
    </location>
</feature>
<evidence type="ECO:0000256" key="1">
    <source>
        <dbReference type="ARBA" id="ARBA00001973"/>
    </source>
</evidence>
<dbReference type="PROSITE" id="PS00498">
    <property type="entry name" value="TYROSINASE_2"/>
    <property type="match status" value="1"/>
</dbReference>
<dbReference type="GO" id="GO:0042438">
    <property type="term" value="P:melanin biosynthetic process"/>
    <property type="evidence" value="ECO:0007669"/>
    <property type="project" value="UniProtKB-KW"/>
</dbReference>
<evidence type="ECO:0000256" key="6">
    <source>
        <dbReference type="ARBA" id="ARBA00022723"/>
    </source>
</evidence>
<dbReference type="GO" id="GO:0033162">
    <property type="term" value="C:melanosome membrane"/>
    <property type="evidence" value="ECO:0007669"/>
    <property type="project" value="UniProtKB-SubCell"/>
</dbReference>
<evidence type="ECO:0000256" key="2">
    <source>
        <dbReference type="ARBA" id="ARBA00004573"/>
    </source>
</evidence>
<dbReference type="KEGG" id="gacu:117535274"/>
<dbReference type="RefSeq" id="XP_034055564.1">
    <property type="nucleotide sequence ID" value="XM_034199673.1"/>
</dbReference>
<keyword evidence="6" id="KW-0479">Metal-binding</keyword>
<dbReference type="Proteomes" id="UP000515161">
    <property type="component" value="Unplaced"/>
</dbReference>
<dbReference type="Pfam" id="PF00264">
    <property type="entry name" value="Tyrosinase"/>
    <property type="match status" value="1"/>
</dbReference>
<dbReference type="InterPro" id="IPR050316">
    <property type="entry name" value="Tyrosinase/Hemocyanin"/>
</dbReference>
<dbReference type="PANTHER" id="PTHR11474">
    <property type="entry name" value="TYROSINASE FAMILY MEMBER"/>
    <property type="match status" value="1"/>
</dbReference>
<keyword evidence="8 17" id="KW-1133">Transmembrane helix</keyword>
<dbReference type="GO" id="GO:0042802">
    <property type="term" value="F:identical protein binding"/>
    <property type="evidence" value="ECO:0007669"/>
    <property type="project" value="UniProtKB-ARBA"/>
</dbReference>
<evidence type="ECO:0000256" key="13">
    <source>
        <dbReference type="ARBA" id="ARBA00023136"/>
    </source>
</evidence>
<dbReference type="GO" id="GO:0004503">
    <property type="term" value="F:tyrosinase activity"/>
    <property type="evidence" value="ECO:0007669"/>
    <property type="project" value="UniProtKB-EC"/>
</dbReference>
<dbReference type="InParanoid" id="A0A6P8SWX4"/>
<keyword evidence="13 17" id="KW-0472">Membrane</keyword>
<evidence type="ECO:0000256" key="4">
    <source>
        <dbReference type="ARBA" id="ARBA00011906"/>
    </source>
</evidence>
<feature type="domain" description="Tyrosinase copper-binding" evidence="19">
    <location>
        <begin position="415"/>
        <end position="426"/>
    </location>
</feature>
<evidence type="ECO:0000256" key="8">
    <source>
        <dbReference type="ARBA" id="ARBA00022989"/>
    </source>
</evidence>
<keyword evidence="12" id="KW-0470">Melanin biosynthesis</keyword>
<protein>
    <recommendedName>
        <fullName evidence="15">Tyrosinase</fullName>
        <ecNumber evidence="4">1.14.18.1</ecNumber>
    </recommendedName>
    <alternativeName>
        <fullName evidence="16">Monophenol monooxygenase</fullName>
    </alternativeName>
</protein>
<dbReference type="GO" id="GO:0043473">
    <property type="term" value="P:pigmentation"/>
    <property type="evidence" value="ECO:0007669"/>
    <property type="project" value="TreeGrafter"/>
</dbReference>
<dbReference type="EC" id="1.14.18.1" evidence="4"/>
<feature type="domain" description="Tyrosinase copper-binding" evidence="18">
    <location>
        <begin position="234"/>
        <end position="251"/>
    </location>
</feature>
<dbReference type="PANTHER" id="PTHR11474:SF124">
    <property type="entry name" value="TYROSINASE"/>
    <property type="match status" value="1"/>
</dbReference>
<name>A0A6P8SWX4_GYMAC</name>
<comment type="cofactor">
    <cofactor evidence="1">
        <name>Cu(2+)</name>
        <dbReference type="ChEBI" id="CHEBI:29036"/>
    </cofactor>
</comment>
<keyword evidence="7" id="KW-0732">Signal</keyword>
<dbReference type="InterPro" id="IPR008922">
    <property type="entry name" value="Di-copper_centre_dom_sf"/>
</dbReference>
<evidence type="ECO:0000256" key="16">
    <source>
        <dbReference type="ARBA" id="ARBA00042251"/>
    </source>
</evidence>
<keyword evidence="10" id="KW-0186">Copper</keyword>
<evidence type="ECO:0000256" key="5">
    <source>
        <dbReference type="ARBA" id="ARBA00022692"/>
    </source>
</evidence>
<dbReference type="InterPro" id="IPR002227">
    <property type="entry name" value="Tyrosinase_Cu-bd"/>
</dbReference>
<evidence type="ECO:0000256" key="11">
    <source>
        <dbReference type="ARBA" id="ARBA00023033"/>
    </source>
</evidence>
<dbReference type="OrthoDB" id="6132182at2759"/>
<keyword evidence="5 17" id="KW-0812">Transmembrane</keyword>
<evidence type="ECO:0000259" key="19">
    <source>
        <dbReference type="PROSITE" id="PS00498"/>
    </source>
</evidence>
<dbReference type="FunFam" id="1.10.1280.10:FF:000003">
    <property type="entry name" value="Tyrosinase"/>
    <property type="match status" value="1"/>
</dbReference>
<organism evidence="20 21">
    <name type="scientific">Gymnodraco acuticeps</name>
    <name type="common">Antarctic dragonfish</name>
    <dbReference type="NCBI Taxonomy" id="8218"/>
    <lineage>
        <taxon>Eukaryota</taxon>
        <taxon>Metazoa</taxon>
        <taxon>Chordata</taxon>
        <taxon>Craniata</taxon>
        <taxon>Vertebrata</taxon>
        <taxon>Euteleostomi</taxon>
        <taxon>Actinopterygii</taxon>
        <taxon>Neopterygii</taxon>
        <taxon>Teleostei</taxon>
        <taxon>Neoteleostei</taxon>
        <taxon>Acanthomorphata</taxon>
        <taxon>Eupercaria</taxon>
        <taxon>Perciformes</taxon>
        <taxon>Notothenioidei</taxon>
        <taxon>Bathydraconidae</taxon>
        <taxon>Gymnodraco</taxon>
    </lineage>
</organism>
<proteinExistence type="inferred from homology"/>
<evidence type="ECO:0000256" key="12">
    <source>
        <dbReference type="ARBA" id="ARBA00023101"/>
    </source>
</evidence>
<accession>A0A6P8SWX4</accession>
<evidence type="ECO:0000256" key="3">
    <source>
        <dbReference type="ARBA" id="ARBA00009928"/>
    </source>
</evidence>
<keyword evidence="14" id="KW-0325">Glycoprotein</keyword>
<reference evidence="21" key="1">
    <citation type="submission" date="2025-08" db="UniProtKB">
        <authorList>
            <consortium name="RefSeq"/>
        </authorList>
    </citation>
    <scope>IDENTIFICATION</scope>
</reference>
<comment type="similarity">
    <text evidence="3">Belongs to the tyrosinase family.</text>
</comment>